<dbReference type="PROSITE" id="PS50017">
    <property type="entry name" value="DEATH_DOMAIN"/>
    <property type="match status" value="1"/>
</dbReference>
<name>A0A2P2I012_9CRUS</name>
<dbReference type="PANTHER" id="PTHR13265:SF0">
    <property type="entry name" value="HPR1"/>
    <property type="match status" value="1"/>
</dbReference>
<evidence type="ECO:0000256" key="1">
    <source>
        <dbReference type="SAM" id="MobiDB-lite"/>
    </source>
</evidence>
<dbReference type="CDD" id="cd01670">
    <property type="entry name" value="Death"/>
    <property type="match status" value="1"/>
</dbReference>
<dbReference type="InterPro" id="IPR021861">
    <property type="entry name" value="THO_THOC1"/>
</dbReference>
<feature type="domain" description="Death" evidence="2">
    <location>
        <begin position="672"/>
        <end position="740"/>
    </location>
</feature>
<evidence type="ECO:0000313" key="3">
    <source>
        <dbReference type="EMBL" id="LAB67361.1"/>
    </source>
</evidence>
<dbReference type="SUPFAM" id="SSF47986">
    <property type="entry name" value="DEATH domain"/>
    <property type="match status" value="1"/>
</dbReference>
<dbReference type="Pfam" id="PF11957">
    <property type="entry name" value="efThoc1"/>
    <property type="match status" value="1"/>
</dbReference>
<dbReference type="PANTHER" id="PTHR13265">
    <property type="entry name" value="THO COMPLEX SUBUNIT 1"/>
    <property type="match status" value="1"/>
</dbReference>
<accession>A0A2P2I012</accession>
<dbReference type="Gene3D" id="1.10.533.10">
    <property type="entry name" value="Death Domain, Fas"/>
    <property type="match status" value="1"/>
</dbReference>
<dbReference type="GO" id="GO:0000445">
    <property type="term" value="C:THO complex part of transcription export complex"/>
    <property type="evidence" value="ECO:0007669"/>
    <property type="project" value="TreeGrafter"/>
</dbReference>
<proteinExistence type="evidence at transcript level"/>
<dbReference type="InterPro" id="IPR011029">
    <property type="entry name" value="DEATH-like_dom_sf"/>
</dbReference>
<evidence type="ECO:0000259" key="2">
    <source>
        <dbReference type="PROSITE" id="PS50017"/>
    </source>
</evidence>
<sequence length="740" mass="83998">MAAVAVVNQTVNNTSPVLQIMSHDTIFNKIQEVLPDCIAADEVKPFLEIFDAKVSEPIKLYVETAVRYYVMQSLSNGNDTDLSKIMAVAKLSTALTRKDVCLPTLPMLVLSDAFDSMTVQQCERLFSFVESNVAVWKEPLFFTPCKNQVLRMCNDVLRRLSRSQNTIFCGRILLFLARFFPFSERSGLNLISEFNLENITTYTSSEVEDGMEVTQGKEEGGDDEVKEISAEKEDSPVKDSKPALDHTLYTKFWALQDFFRNPIQCYQDAPWQMFTTYTNDVLEAFSSFKLEGDNSVAATADKAPQFYTDITVEMQNHDDTIVDALPDVKKIDQYFAKFLTNQRLLELQFSDSNFRRYVLVQLLILCNYLTAVIRFKLETLEEIEKCWVHSTELKVFSLMKETPPDGEQFVEIVKKILRRENLWNDWKNNGCPEIKKPVIHPLVTSNGTVNGKLEGEGAEEEKSSIAKRGKKRKLGDLVREADSRNKFVMANPEMTRLWNICPDNVQATQQKKRNFIPSLEDYFMRAIDQIHSTEEIPTADKLVNDGNFGWRGLRILACRSPHFFTHSTAPIATLPEYLTTMIKKLAKDLPAVQLKLQQQAAAAATKAKQTAKAESKPAAEEEMETQADEAAAVCEPVEDEVEEEDTTEHVELNPITEQQQEALAANIAKNDKYKILTKKLGFKDDEVDYILEQKTGNVQQCIAHFLKLWVENEGDEANQDSITYILEGLKMPEAATGVFE</sequence>
<dbReference type="AlphaFoldDB" id="A0A2P2I012"/>
<dbReference type="InterPro" id="IPR000488">
    <property type="entry name" value="Death_dom"/>
</dbReference>
<dbReference type="GO" id="GO:0007165">
    <property type="term" value="P:signal transduction"/>
    <property type="evidence" value="ECO:0007669"/>
    <property type="project" value="InterPro"/>
</dbReference>
<reference evidence="3" key="1">
    <citation type="journal article" date="2018" name="Biosci. Biotechnol. Biochem.">
        <title>Polysaccharide hydrolase of the hadal zone amphipods Hirondellea gigas.</title>
        <authorList>
            <person name="Kobayashi H."/>
            <person name="Nagahama T."/>
            <person name="Arai W."/>
            <person name="Sasagawa Y."/>
            <person name="Umeda M."/>
            <person name="Hayashi T."/>
            <person name="Nikaido I."/>
            <person name="Watanabe H."/>
            <person name="Oguri K."/>
            <person name="Kitazato H."/>
            <person name="Fujioka K."/>
            <person name="Kido Y."/>
            <person name="Takami H."/>
        </authorList>
    </citation>
    <scope>NUCLEOTIDE SEQUENCE</scope>
    <source>
        <tissue evidence="3">Whole body</tissue>
    </source>
</reference>
<dbReference type="Pfam" id="PF00531">
    <property type="entry name" value="Death"/>
    <property type="match status" value="1"/>
</dbReference>
<organism evidence="3">
    <name type="scientific">Hirondellea gigas</name>
    <dbReference type="NCBI Taxonomy" id="1518452"/>
    <lineage>
        <taxon>Eukaryota</taxon>
        <taxon>Metazoa</taxon>
        <taxon>Ecdysozoa</taxon>
        <taxon>Arthropoda</taxon>
        <taxon>Crustacea</taxon>
        <taxon>Multicrustacea</taxon>
        <taxon>Malacostraca</taxon>
        <taxon>Eumalacostraca</taxon>
        <taxon>Peracarida</taxon>
        <taxon>Amphipoda</taxon>
        <taxon>Amphilochidea</taxon>
        <taxon>Lysianassida</taxon>
        <taxon>Lysianassidira</taxon>
        <taxon>Lysianassoidea</taxon>
        <taxon>Lysianassidae</taxon>
        <taxon>Hirondellea</taxon>
    </lineage>
</organism>
<feature type="compositionally biased region" description="Basic and acidic residues" evidence="1">
    <location>
        <begin position="226"/>
        <end position="240"/>
    </location>
</feature>
<dbReference type="EMBL" id="IACF01001672">
    <property type="protein sequence ID" value="LAB67361.1"/>
    <property type="molecule type" value="mRNA"/>
</dbReference>
<protein>
    <submittedName>
        <fullName evidence="3">THO complex subunit 1-like</fullName>
    </submittedName>
</protein>
<dbReference type="GO" id="GO:0006406">
    <property type="term" value="P:mRNA export from nucleus"/>
    <property type="evidence" value="ECO:0007669"/>
    <property type="project" value="TreeGrafter"/>
</dbReference>
<feature type="region of interest" description="Disordered" evidence="1">
    <location>
        <begin position="211"/>
        <end position="240"/>
    </location>
</feature>